<feature type="compositionally biased region" description="Polar residues" evidence="9">
    <location>
        <begin position="263"/>
        <end position="276"/>
    </location>
</feature>
<dbReference type="InterPro" id="IPR041938">
    <property type="entry name" value="Hist-Lys_N-MTase_N"/>
</dbReference>
<accession>A0A915KY51</accession>
<keyword evidence="5" id="KW-0808">Transferase</keyword>
<dbReference type="InterPro" id="IPR046341">
    <property type="entry name" value="SET_dom_sf"/>
</dbReference>
<sequence length="658" mass="74527">MFPSLSDGRSITPKELCDYDDIASSLTVDPFLGFQTHKMNTKFRSLPDDLAKSCKRIISQFQNTHDYMHTALRLMDVDRVRCFCANKSDVQINNLRKHIFRFLHIFDKDAGFRIEPCYRYSQENRLGVRVVSTTHWFKGEKIPLLVGCIGELTDAEEESLLKPGFVASGTTASVLVLRDILPETELTCKYSDDFFGDRNCYCECETCERLDEGAFSKKKENDQLNSSIGEKPNILSINTQLENNYLMVQNTSAREDGIMNGADLNNENQPASNDSGNGKKLNGYKLRHTDYRIDPKNRSYAKHYLERLTLRSTLIAKRLAVYSNRRKFLCTLTSVSAKENRGMIAVKRLSNANEKSKHNNLLAKSPRPRPLTSSKLRTNQIDCKSLLNAKCRPKFLTDKLRLYDFAEDFDNDCRPPTLFTSCSISPSFRTNKRLNSAAKVVANLDSSCSEDDSWPPSPHPMYKKTAMQNEDNIFDKLNAMIEVPPKKCTRLVQTLVKKEAIQTIPCQLLPPPLAAQNISVTTLNEQSSKTNTESKFDDLSKSSPTTSIINYKSAADWPPPVFGTRTEVMKTCCSPKKAHFSSSLIFDKRRNECVLITKDKFIDQEMMYIDLSIGGGVSSTLSSNNLHETPPKDKRSTRTPSSFYAGFMPSFLQKIEIE</sequence>
<evidence type="ECO:0000256" key="3">
    <source>
        <dbReference type="ARBA" id="ARBA00022454"/>
    </source>
</evidence>
<dbReference type="PANTHER" id="PTHR12977">
    <property type="entry name" value="SUPPRESSOR OF VARIEGATION 4-20-RELATED"/>
    <property type="match status" value="1"/>
</dbReference>
<dbReference type="GO" id="GO:0032259">
    <property type="term" value="P:methylation"/>
    <property type="evidence" value="ECO:0007669"/>
    <property type="project" value="UniProtKB-KW"/>
</dbReference>
<dbReference type="SUPFAM" id="SSF82199">
    <property type="entry name" value="SET domain"/>
    <property type="match status" value="1"/>
</dbReference>
<evidence type="ECO:0000313" key="11">
    <source>
        <dbReference type="WBParaSite" id="nRc.2.0.1.t42412-RA"/>
    </source>
</evidence>
<dbReference type="InterPro" id="IPR039977">
    <property type="entry name" value="Suv4-20/Set9"/>
</dbReference>
<dbReference type="GO" id="GO:0042799">
    <property type="term" value="F:histone H4K20 methyltransferase activity"/>
    <property type="evidence" value="ECO:0007669"/>
    <property type="project" value="TreeGrafter"/>
</dbReference>
<dbReference type="GO" id="GO:0005694">
    <property type="term" value="C:chromosome"/>
    <property type="evidence" value="ECO:0007669"/>
    <property type="project" value="UniProtKB-SubCell"/>
</dbReference>
<protein>
    <submittedName>
        <fullName evidence="11">Uncharacterized protein</fullName>
    </submittedName>
</protein>
<organism evidence="10 11">
    <name type="scientific">Romanomermis culicivorax</name>
    <name type="common">Nematode worm</name>
    <dbReference type="NCBI Taxonomy" id="13658"/>
    <lineage>
        <taxon>Eukaryota</taxon>
        <taxon>Metazoa</taxon>
        <taxon>Ecdysozoa</taxon>
        <taxon>Nematoda</taxon>
        <taxon>Enoplea</taxon>
        <taxon>Dorylaimia</taxon>
        <taxon>Mermithida</taxon>
        <taxon>Mermithoidea</taxon>
        <taxon>Mermithidae</taxon>
        <taxon>Romanomermis</taxon>
    </lineage>
</organism>
<keyword evidence="8" id="KW-0539">Nucleus</keyword>
<evidence type="ECO:0000256" key="2">
    <source>
        <dbReference type="ARBA" id="ARBA00004286"/>
    </source>
</evidence>
<keyword evidence="6" id="KW-0949">S-adenosyl-L-methionine</keyword>
<evidence type="ECO:0000256" key="5">
    <source>
        <dbReference type="ARBA" id="ARBA00022679"/>
    </source>
</evidence>
<dbReference type="GO" id="GO:0005634">
    <property type="term" value="C:nucleus"/>
    <property type="evidence" value="ECO:0007669"/>
    <property type="project" value="UniProtKB-SubCell"/>
</dbReference>
<name>A0A915KY51_ROMCU</name>
<reference evidence="11" key="1">
    <citation type="submission" date="2022-11" db="UniProtKB">
        <authorList>
            <consortium name="WormBaseParasite"/>
        </authorList>
    </citation>
    <scope>IDENTIFICATION</scope>
</reference>
<evidence type="ECO:0000256" key="8">
    <source>
        <dbReference type="ARBA" id="ARBA00023242"/>
    </source>
</evidence>
<dbReference type="AlphaFoldDB" id="A0A915KY51"/>
<evidence type="ECO:0000256" key="7">
    <source>
        <dbReference type="ARBA" id="ARBA00022853"/>
    </source>
</evidence>
<feature type="region of interest" description="Disordered" evidence="9">
    <location>
        <begin position="261"/>
        <end position="283"/>
    </location>
</feature>
<keyword evidence="3" id="KW-0158">Chromosome</keyword>
<keyword evidence="7" id="KW-0156">Chromatin regulator</keyword>
<evidence type="ECO:0000313" key="10">
    <source>
        <dbReference type="Proteomes" id="UP000887565"/>
    </source>
</evidence>
<feature type="region of interest" description="Disordered" evidence="9">
    <location>
        <begin position="622"/>
        <end position="641"/>
    </location>
</feature>
<evidence type="ECO:0000256" key="4">
    <source>
        <dbReference type="ARBA" id="ARBA00022603"/>
    </source>
</evidence>
<dbReference type="Gene3D" id="1.10.10.1700">
    <property type="entry name" value="Histone-lysine N-methyltransferase"/>
    <property type="match status" value="1"/>
</dbReference>
<keyword evidence="10" id="KW-1185">Reference proteome</keyword>
<evidence type="ECO:0000256" key="1">
    <source>
        <dbReference type="ARBA" id="ARBA00004123"/>
    </source>
</evidence>
<evidence type="ECO:0000256" key="9">
    <source>
        <dbReference type="SAM" id="MobiDB-lite"/>
    </source>
</evidence>
<dbReference type="PANTHER" id="PTHR12977:SF4">
    <property type="entry name" value="HISTONE-LYSINE N-METHYLTRANSFERASE KMT5B"/>
    <property type="match status" value="1"/>
</dbReference>
<comment type="subcellular location">
    <subcellularLocation>
        <location evidence="2">Chromosome</location>
    </subcellularLocation>
    <subcellularLocation>
        <location evidence="1">Nucleus</location>
    </subcellularLocation>
</comment>
<keyword evidence="4" id="KW-0489">Methyltransferase</keyword>
<dbReference type="Gene3D" id="2.170.270.10">
    <property type="entry name" value="SET domain"/>
    <property type="match status" value="1"/>
</dbReference>
<proteinExistence type="predicted"/>
<evidence type="ECO:0000256" key="6">
    <source>
        <dbReference type="ARBA" id="ARBA00022691"/>
    </source>
</evidence>
<feature type="region of interest" description="Disordered" evidence="9">
    <location>
        <begin position="355"/>
        <end position="374"/>
    </location>
</feature>
<dbReference type="WBParaSite" id="nRc.2.0.1.t42412-RA">
    <property type="protein sequence ID" value="nRc.2.0.1.t42412-RA"/>
    <property type="gene ID" value="nRc.2.0.1.g42412"/>
</dbReference>
<dbReference type="Proteomes" id="UP000887565">
    <property type="component" value="Unplaced"/>
</dbReference>